<proteinExistence type="predicted"/>
<dbReference type="AlphaFoldDB" id="A0A2W2C506"/>
<keyword evidence="3" id="KW-1185">Reference proteome</keyword>
<name>A0A2W2C506_9ACTN</name>
<reference evidence="2 3" key="1">
    <citation type="submission" date="2018-01" db="EMBL/GenBank/DDBJ databases">
        <title>Draft genome sequence of Jishengella endophytica.</title>
        <authorList>
            <person name="Sahin N."/>
            <person name="Ay H."/>
            <person name="Saygin H."/>
        </authorList>
    </citation>
    <scope>NUCLEOTIDE SEQUENCE [LARGE SCALE GENOMIC DNA]</scope>
    <source>
        <strain evidence="2 3">DSM 45430</strain>
    </source>
</reference>
<dbReference type="OrthoDB" id="4242542at2"/>
<gene>
    <name evidence="2" type="ORF">C1I93_16395</name>
</gene>
<evidence type="ECO:0000313" key="3">
    <source>
        <dbReference type="Proteomes" id="UP000248627"/>
    </source>
</evidence>
<organism evidence="2 3">
    <name type="scientific">Micromonospora endophytica</name>
    <dbReference type="NCBI Taxonomy" id="515350"/>
    <lineage>
        <taxon>Bacteria</taxon>
        <taxon>Bacillati</taxon>
        <taxon>Actinomycetota</taxon>
        <taxon>Actinomycetes</taxon>
        <taxon>Micromonosporales</taxon>
        <taxon>Micromonosporaceae</taxon>
        <taxon>Micromonospora</taxon>
    </lineage>
</organism>
<feature type="region of interest" description="Disordered" evidence="1">
    <location>
        <begin position="49"/>
        <end position="85"/>
    </location>
</feature>
<dbReference type="RefSeq" id="WP_111244165.1">
    <property type="nucleotide sequence ID" value="NZ_AP023358.1"/>
</dbReference>
<accession>A0A2W2C506</accession>
<comment type="caution">
    <text evidence="2">The sequence shown here is derived from an EMBL/GenBank/DDBJ whole genome shotgun (WGS) entry which is preliminary data.</text>
</comment>
<evidence type="ECO:0000313" key="2">
    <source>
        <dbReference type="EMBL" id="PZF94615.1"/>
    </source>
</evidence>
<evidence type="ECO:0000256" key="1">
    <source>
        <dbReference type="SAM" id="MobiDB-lite"/>
    </source>
</evidence>
<sequence>MTAPTSMLTGDRIYRIHWLPGTDTLRGRCHCGAERTAEEPVELWEWLLAHPDGHRPPPDPGPPTPPTSRTVLPPTAPPSRAAVPA</sequence>
<protein>
    <submittedName>
        <fullName evidence="2">Uncharacterized protein</fullName>
    </submittedName>
</protein>
<dbReference type="Proteomes" id="UP000248627">
    <property type="component" value="Unassembled WGS sequence"/>
</dbReference>
<dbReference type="EMBL" id="POTX01000103">
    <property type="protein sequence ID" value="PZF94615.1"/>
    <property type="molecule type" value="Genomic_DNA"/>
</dbReference>